<dbReference type="AlphaFoldDB" id="A0A0J9BXR6"/>
<dbReference type="GeneID" id="93166371"/>
<name>A0A0J9BXR6_9FIRM</name>
<reference evidence="1 2" key="1">
    <citation type="submission" date="2011-04" db="EMBL/GenBank/DDBJ databases">
        <title>The Genome Sequence of Clostridium citroniae WAL-19142.</title>
        <authorList>
            <consortium name="The Broad Institute Genome Sequencing Platform"/>
            <person name="Earl A."/>
            <person name="Ward D."/>
            <person name="Feldgarden M."/>
            <person name="Gevers D."/>
            <person name="Warren Y.A."/>
            <person name="Tyrrell K.L."/>
            <person name="Citron D.M."/>
            <person name="Goldstein E.J."/>
            <person name="Daigneault M."/>
            <person name="Allen-Vercoe E."/>
            <person name="Young S.K."/>
            <person name="Zeng Q."/>
            <person name="Gargeya S."/>
            <person name="Fitzgerald M."/>
            <person name="Haas B."/>
            <person name="Abouelleil A."/>
            <person name="Alvarado L."/>
            <person name="Arachchi H.M."/>
            <person name="Berlin A."/>
            <person name="Brown A."/>
            <person name="Chapman S.B."/>
            <person name="Chen Z."/>
            <person name="Dunbar C."/>
            <person name="Freedman E."/>
            <person name="Gearin G."/>
            <person name="Gellesch M."/>
            <person name="Goldberg J."/>
            <person name="Griggs A."/>
            <person name="Gujja S."/>
            <person name="Heilman E.R."/>
            <person name="Heiman D."/>
            <person name="Howarth C."/>
            <person name="Larson L."/>
            <person name="Lui A."/>
            <person name="MacDonald P.J."/>
            <person name="Mehta T."/>
            <person name="Montmayeur A."/>
            <person name="Murphy C."/>
            <person name="Neiman D."/>
            <person name="Pearson M."/>
            <person name="Priest M."/>
            <person name="Roberts A."/>
            <person name="Saif S."/>
            <person name="Shea T."/>
            <person name="Shenoy N."/>
            <person name="Sisk P."/>
            <person name="Stolte C."/>
            <person name="Sykes S."/>
            <person name="White J."/>
            <person name="Yandava C."/>
            <person name="Wortman J."/>
            <person name="Nusbaum C."/>
            <person name="Birren B."/>
        </authorList>
    </citation>
    <scope>NUCLEOTIDE SEQUENCE [LARGE SCALE GENOMIC DNA]</scope>
    <source>
        <strain evidence="1 2">WAL-19142</strain>
    </source>
</reference>
<dbReference type="OrthoDB" id="2061117at2"/>
<proteinExistence type="predicted"/>
<comment type="caution">
    <text evidence="1">The sequence shown here is derived from an EMBL/GenBank/DDBJ whole genome shotgun (WGS) entry which is preliminary data.</text>
</comment>
<organism evidence="1 2">
    <name type="scientific">[Clostridium] citroniae WAL-19142</name>
    <dbReference type="NCBI Taxonomy" id="742734"/>
    <lineage>
        <taxon>Bacteria</taxon>
        <taxon>Bacillati</taxon>
        <taxon>Bacillota</taxon>
        <taxon>Clostridia</taxon>
        <taxon>Lachnospirales</taxon>
        <taxon>Lachnospiraceae</taxon>
        <taxon>Enterocloster</taxon>
    </lineage>
</organism>
<gene>
    <name evidence="1" type="ORF">HMPREF9470_03481</name>
</gene>
<dbReference type="Proteomes" id="UP000037392">
    <property type="component" value="Unassembled WGS sequence"/>
</dbReference>
<dbReference type="PATRIC" id="fig|742734.4.peg.3733"/>
<evidence type="ECO:0000313" key="1">
    <source>
        <dbReference type="EMBL" id="KMW17792.1"/>
    </source>
</evidence>
<dbReference type="RefSeq" id="WP_007857897.1">
    <property type="nucleotide sequence ID" value="NZ_KQ235880.1"/>
</dbReference>
<evidence type="ECO:0000313" key="2">
    <source>
        <dbReference type="Proteomes" id="UP000037392"/>
    </source>
</evidence>
<protein>
    <submittedName>
        <fullName evidence="1">Uncharacterized protein</fullName>
    </submittedName>
</protein>
<accession>A0A0J9BXR6</accession>
<dbReference type="EMBL" id="ADLK01000026">
    <property type="protein sequence ID" value="KMW17792.1"/>
    <property type="molecule type" value="Genomic_DNA"/>
</dbReference>
<sequence length="80" mass="9379">MKITKYNLNEVLFENQDARLLIEDVVTHTGASLYYYHDTEITVRKALDIWYKAMDAEDEEDRPVSLLDFSNRGHVEPLFA</sequence>